<accession>I0GV98</accession>
<dbReference type="RefSeq" id="WP_014425985.1">
    <property type="nucleotide sequence ID" value="NC_017069.1"/>
</dbReference>
<geneLocation type="plasmid" evidence="1 2">
    <name>pSRC4</name>
</geneLocation>
<evidence type="ECO:0000313" key="1">
    <source>
        <dbReference type="EMBL" id="BAL84685.1"/>
    </source>
</evidence>
<dbReference type="KEGG" id="sri:SELR_pSRC400340"/>
<reference evidence="1 2" key="1">
    <citation type="submission" date="2011-10" db="EMBL/GenBank/DDBJ databases">
        <title>Whole genome sequence of Selenomonas ruminantium subsp. lactilytica TAM6421.</title>
        <authorList>
            <person name="Oguchi A."/>
            <person name="Ankai A."/>
            <person name="Kaneko J."/>
            <person name="Yamada-Narita S."/>
            <person name="Fukui S."/>
            <person name="Takahashi M."/>
            <person name="Onodera T."/>
            <person name="Kojima S."/>
            <person name="Fushimi T."/>
            <person name="Abe N."/>
            <person name="Kamio Y."/>
            <person name="Yamazaki S."/>
            <person name="Fujita N."/>
        </authorList>
    </citation>
    <scope>NUCLEOTIDE SEQUENCE [LARGE SCALE GENOMIC DNA]</scope>
    <source>
        <strain evidence="2">NBRC 103574 / TAM6421</strain>
        <plasmid evidence="1 2">pSRC4</plasmid>
    </source>
</reference>
<dbReference type="Proteomes" id="UP000007887">
    <property type="component" value="Plasmid pSRC4"/>
</dbReference>
<keyword evidence="1" id="KW-0614">Plasmid</keyword>
<organism evidence="1 2">
    <name type="scientific">Selenomonas ruminantium subsp. lactilytica (strain NBRC 103574 / TAM6421)</name>
    <dbReference type="NCBI Taxonomy" id="927704"/>
    <lineage>
        <taxon>Bacteria</taxon>
        <taxon>Bacillati</taxon>
        <taxon>Bacillota</taxon>
        <taxon>Negativicutes</taxon>
        <taxon>Selenomonadales</taxon>
        <taxon>Selenomonadaceae</taxon>
        <taxon>Selenomonas</taxon>
    </lineage>
</organism>
<proteinExistence type="predicted"/>
<dbReference type="PATRIC" id="fig|927704.6.peg.3449"/>
<sequence>MAEVKLNRNFFVEGTGKAVVGGKNGKVGYIHLQNATFEFSSKMENIEGGESNASLFSYQTEKDGKVTFQNASMDAQTVALTQGVTASKKAVVFAMEEKVKVDTDGTATLAHAATADLETLVLSTDEGEYVPYKDGKVDAKYANQTLVATYAYSVNQNAVGVDVKTTSVPGYVTIFFRSKPVKQKDGRILRQFLTIYKARSDGSLKVDFKHKNAFAPELTFNIVDPERTDEKFWAYSWQDVTEEEAGNPDVVVPTESAGE</sequence>
<dbReference type="EMBL" id="AP012294">
    <property type="protein sequence ID" value="BAL84685.1"/>
    <property type="molecule type" value="Genomic_DNA"/>
</dbReference>
<protein>
    <submittedName>
        <fullName evidence="1">Uncharacterized protein</fullName>
    </submittedName>
</protein>
<gene>
    <name evidence="1" type="ordered locus">SELR_pSRC400340</name>
</gene>
<evidence type="ECO:0000313" key="2">
    <source>
        <dbReference type="Proteomes" id="UP000007887"/>
    </source>
</evidence>
<dbReference type="HOGENOM" id="CLU_1073221_0_0_9"/>
<dbReference type="AlphaFoldDB" id="I0GV98"/>
<name>I0GV98_SELRL</name>